<reference evidence="2 3" key="1">
    <citation type="journal article" date="2019" name="Int. J. Syst. Evol. Microbiol.">
        <title>The Global Catalogue of Microorganisms (GCM) 10K type strain sequencing project: providing services to taxonomists for standard genome sequencing and annotation.</title>
        <authorList>
            <consortium name="The Broad Institute Genomics Platform"/>
            <consortium name="The Broad Institute Genome Sequencing Center for Infectious Disease"/>
            <person name="Wu L."/>
            <person name="Ma J."/>
        </authorList>
    </citation>
    <scope>NUCLEOTIDE SEQUENCE [LARGE SCALE GENOMIC DNA]</scope>
    <source>
        <strain evidence="2 3">JCM 16009</strain>
    </source>
</reference>
<dbReference type="EMBL" id="BAAAQK010000018">
    <property type="protein sequence ID" value="GAA1860407.1"/>
    <property type="molecule type" value="Genomic_DNA"/>
</dbReference>
<evidence type="ECO:0000313" key="2">
    <source>
        <dbReference type="EMBL" id="GAA1860407.1"/>
    </source>
</evidence>
<dbReference type="Proteomes" id="UP001500449">
    <property type="component" value="Unassembled WGS sequence"/>
</dbReference>
<name>A0ABN2NAG4_9PSEU</name>
<gene>
    <name evidence="2" type="ORF">GCM10009836_45690</name>
</gene>
<evidence type="ECO:0000256" key="1">
    <source>
        <dbReference type="SAM" id="MobiDB-lite"/>
    </source>
</evidence>
<evidence type="ECO:0000313" key="3">
    <source>
        <dbReference type="Proteomes" id="UP001500449"/>
    </source>
</evidence>
<feature type="region of interest" description="Disordered" evidence="1">
    <location>
        <begin position="130"/>
        <end position="167"/>
    </location>
</feature>
<organism evidence="2 3">
    <name type="scientific">Pseudonocardia ailaonensis</name>
    <dbReference type="NCBI Taxonomy" id="367279"/>
    <lineage>
        <taxon>Bacteria</taxon>
        <taxon>Bacillati</taxon>
        <taxon>Actinomycetota</taxon>
        <taxon>Actinomycetes</taxon>
        <taxon>Pseudonocardiales</taxon>
        <taxon>Pseudonocardiaceae</taxon>
        <taxon>Pseudonocardia</taxon>
    </lineage>
</organism>
<feature type="compositionally biased region" description="Basic and acidic residues" evidence="1">
    <location>
        <begin position="132"/>
        <end position="145"/>
    </location>
</feature>
<proteinExistence type="predicted"/>
<sequence length="167" mass="18705">MTGQRVRDVVRRLAVEEFGAQLIVEPIPSYQVLTRSRLDDPLAGIRSAREVQAVARRELLDFVNEARAAGRSWDEVGAALDLPDGPDDEPRGEAAFVQVIERREAMPSQDFFRVPATSWRCGSCASVVQDRGPFESHPEDNESGHASDCARQQAAVQEWRERTGWEE</sequence>
<comment type="caution">
    <text evidence="2">The sequence shown here is derived from an EMBL/GenBank/DDBJ whole genome shotgun (WGS) entry which is preliminary data.</text>
</comment>
<keyword evidence="3" id="KW-1185">Reference proteome</keyword>
<feature type="compositionally biased region" description="Basic and acidic residues" evidence="1">
    <location>
        <begin position="158"/>
        <end position="167"/>
    </location>
</feature>
<protein>
    <submittedName>
        <fullName evidence="2">Uncharacterized protein</fullName>
    </submittedName>
</protein>
<dbReference type="RefSeq" id="WP_344420585.1">
    <property type="nucleotide sequence ID" value="NZ_BAAAQK010000018.1"/>
</dbReference>
<accession>A0ABN2NAG4</accession>